<gene>
    <name evidence="1" type="ORF">CRG98_004426</name>
</gene>
<dbReference type="Proteomes" id="UP000233551">
    <property type="component" value="Unassembled WGS sequence"/>
</dbReference>
<reference evidence="1 2" key="1">
    <citation type="submission" date="2017-11" db="EMBL/GenBank/DDBJ databases">
        <title>De-novo sequencing of pomegranate (Punica granatum L.) genome.</title>
        <authorList>
            <person name="Akparov Z."/>
            <person name="Amiraslanov A."/>
            <person name="Hajiyeva S."/>
            <person name="Abbasov M."/>
            <person name="Kaur K."/>
            <person name="Hamwieh A."/>
            <person name="Solovyev V."/>
            <person name="Salamov A."/>
            <person name="Braich B."/>
            <person name="Kosarev P."/>
            <person name="Mahmoud A."/>
            <person name="Hajiyev E."/>
            <person name="Babayeva S."/>
            <person name="Izzatullayeva V."/>
            <person name="Mammadov A."/>
            <person name="Mammadov A."/>
            <person name="Sharifova S."/>
            <person name="Ojaghi J."/>
            <person name="Eynullazada K."/>
            <person name="Bayramov B."/>
            <person name="Abdulazimova A."/>
            <person name="Shahmuradov I."/>
        </authorList>
    </citation>
    <scope>NUCLEOTIDE SEQUENCE [LARGE SCALE GENOMIC DNA]</scope>
    <source>
        <strain evidence="2">cv. AG2017</strain>
        <tissue evidence="1">Leaf</tissue>
    </source>
</reference>
<protein>
    <submittedName>
        <fullName evidence="1">Uncharacterized protein</fullName>
    </submittedName>
</protein>
<evidence type="ECO:0000313" key="1">
    <source>
        <dbReference type="EMBL" id="PKI75202.1"/>
    </source>
</evidence>
<accession>A0A2I0L3D3</accession>
<name>A0A2I0L3D3_PUNGR</name>
<organism evidence="1 2">
    <name type="scientific">Punica granatum</name>
    <name type="common">Pomegranate</name>
    <dbReference type="NCBI Taxonomy" id="22663"/>
    <lineage>
        <taxon>Eukaryota</taxon>
        <taxon>Viridiplantae</taxon>
        <taxon>Streptophyta</taxon>
        <taxon>Embryophyta</taxon>
        <taxon>Tracheophyta</taxon>
        <taxon>Spermatophyta</taxon>
        <taxon>Magnoliopsida</taxon>
        <taxon>eudicotyledons</taxon>
        <taxon>Gunneridae</taxon>
        <taxon>Pentapetalae</taxon>
        <taxon>rosids</taxon>
        <taxon>malvids</taxon>
        <taxon>Myrtales</taxon>
        <taxon>Lythraceae</taxon>
        <taxon>Punica</taxon>
    </lineage>
</organism>
<keyword evidence="2" id="KW-1185">Reference proteome</keyword>
<proteinExistence type="predicted"/>
<evidence type="ECO:0000313" key="2">
    <source>
        <dbReference type="Proteomes" id="UP000233551"/>
    </source>
</evidence>
<sequence>MAGKQVDLGIKLGRIEGPDKRKEGETLKKTTVVTSSAGGKKATKVYAQPPMQYQQLIYYSAPPLAHNIMLLLLLKYNKTARRLVEFLNRRSKPPPSRFSEAMQRKPASANSSLPCRCHSLRFTGSSSQAVRIYRWHLLPTSTEKRKTKTCIIKDMIEKNQISFNAVKPPNVQANPLPDHGSSSSPTINMIGAYFLGKK</sequence>
<dbReference type="EMBL" id="PGOL01000183">
    <property type="protein sequence ID" value="PKI75202.1"/>
    <property type="molecule type" value="Genomic_DNA"/>
</dbReference>
<comment type="caution">
    <text evidence="1">The sequence shown here is derived from an EMBL/GenBank/DDBJ whole genome shotgun (WGS) entry which is preliminary data.</text>
</comment>
<dbReference type="AlphaFoldDB" id="A0A2I0L3D3"/>